<evidence type="ECO:0000256" key="4">
    <source>
        <dbReference type="ARBA" id="ARBA00022553"/>
    </source>
</evidence>
<evidence type="ECO:0000313" key="16">
    <source>
        <dbReference type="Ensembl" id="ENSSTUP00000067929.1"/>
    </source>
</evidence>
<dbReference type="PROSITE" id="PS00107">
    <property type="entry name" value="PROTEIN_KINASE_ATP"/>
    <property type="match status" value="1"/>
</dbReference>
<dbReference type="SUPFAM" id="SSF54427">
    <property type="entry name" value="NTF2-like"/>
    <property type="match status" value="1"/>
</dbReference>
<dbReference type="SMART" id="SM00220">
    <property type="entry name" value="S_TKc"/>
    <property type="match status" value="1"/>
</dbReference>
<keyword evidence="9" id="KW-0112">Calmodulin-binding</keyword>
<feature type="domain" description="Protein kinase" evidence="15">
    <location>
        <begin position="14"/>
        <end position="272"/>
    </location>
</feature>
<dbReference type="Gene3D" id="3.10.450.50">
    <property type="match status" value="1"/>
</dbReference>
<dbReference type="InterPro" id="IPR017441">
    <property type="entry name" value="Protein_kinase_ATP_BS"/>
</dbReference>
<evidence type="ECO:0000256" key="12">
    <source>
        <dbReference type="ARBA" id="ARBA00056581"/>
    </source>
</evidence>
<keyword evidence="4" id="KW-0597">Phosphoprotein</keyword>
<reference evidence="16" key="1">
    <citation type="submission" date="2025-08" db="UniProtKB">
        <authorList>
            <consortium name="Ensembl"/>
        </authorList>
    </citation>
    <scope>IDENTIFICATION</scope>
</reference>
<evidence type="ECO:0000256" key="3">
    <source>
        <dbReference type="ARBA" id="ARBA00022527"/>
    </source>
</evidence>
<dbReference type="CDD" id="cd14086">
    <property type="entry name" value="STKc_CaMKII"/>
    <property type="match status" value="1"/>
</dbReference>
<dbReference type="GO" id="GO:0005516">
    <property type="term" value="F:calmodulin binding"/>
    <property type="evidence" value="ECO:0007669"/>
    <property type="project" value="UniProtKB-KW"/>
</dbReference>
<evidence type="ECO:0000259" key="15">
    <source>
        <dbReference type="PROSITE" id="PS50011"/>
    </source>
</evidence>
<sequence length="556" mass="62899">MATIVTSTRFTDEYQLYEELGKGAFSVVRRCVKKSNGQEFAAKIINTKKLSARDHQKLEREARICRLLKHPNIVRLHESISEEGFHYLVFDLVTGGELFEDIVAREYYSEADASQCINQILESVHHMHQHDIVHRDLKPENLLLASKLKGAAVKLADFGLAIDVQGDEQAWFGFAGTPGYLSPEVLRKDPYGKPVDIWACGVVLYILLVGYPPFWDEDQHKLYQQIKAGAYDFPSPEWDTVTPEAKNLINQMLTINPAKRITADQALKHPWIFYLHNWCCDGQRSTVASMMHRQETVECLRKFNARRKLKGAILTTMLVTRNFSACKSLLNKKSDGGVKVSVLSCLEVLCLISFSLLPSFELSLSLSLLLLLFLYFPEKCVGIRRQISCVCCENGETSGLVSPSPRLSLIPSGHLSIVHRISARKQEIIKITEQLIEAINNGDFEAYTRICDPGLTSFEPEALGNLVEGMDFHKFYFENLLSKNSKPVHTTILNPHVHLIGEDAACIAYIRLTQYIDSQGRPRSCQSEETRVWHRRDAKWLNVHFHCSGAPAAPLQ</sequence>
<dbReference type="InterPro" id="IPR013543">
    <property type="entry name" value="Ca/CaM-dep_prot_kinase-assoc"/>
</dbReference>
<dbReference type="InterPro" id="IPR000719">
    <property type="entry name" value="Prot_kinase_dom"/>
</dbReference>
<keyword evidence="17" id="KW-1185">Reference proteome</keyword>
<dbReference type="Ensembl" id="ENSSTUT00000072025.1">
    <property type="protein sequence ID" value="ENSSTUP00000067929.1"/>
    <property type="gene ID" value="ENSSTUG00000025843.1"/>
</dbReference>
<keyword evidence="6 14" id="KW-0547">Nucleotide-binding</keyword>
<feature type="binding site" evidence="14">
    <location>
        <position position="43"/>
    </location>
    <ligand>
        <name>ATP</name>
        <dbReference type="ChEBI" id="CHEBI:30616"/>
    </ligand>
</feature>
<dbReference type="GeneTree" id="ENSGT00940000156481"/>
<dbReference type="EC" id="2.7.11.17" evidence="2"/>
<dbReference type="PANTHER" id="PTHR24347">
    <property type="entry name" value="SERINE/THREONINE-PROTEIN KINASE"/>
    <property type="match status" value="1"/>
</dbReference>
<keyword evidence="7" id="KW-0418">Kinase</keyword>
<dbReference type="FunFam" id="1.10.510.10:FF:000001">
    <property type="entry name" value="Calcium/calmodulin-dependent protein kinase type II subunit delta"/>
    <property type="match status" value="1"/>
</dbReference>
<comment type="catalytic activity">
    <reaction evidence="10">
        <text>L-threonyl-[protein] + ATP = O-phospho-L-threonyl-[protein] + ADP + H(+)</text>
        <dbReference type="Rhea" id="RHEA:46608"/>
        <dbReference type="Rhea" id="RHEA-COMP:11060"/>
        <dbReference type="Rhea" id="RHEA-COMP:11605"/>
        <dbReference type="ChEBI" id="CHEBI:15378"/>
        <dbReference type="ChEBI" id="CHEBI:30013"/>
        <dbReference type="ChEBI" id="CHEBI:30616"/>
        <dbReference type="ChEBI" id="CHEBI:61977"/>
        <dbReference type="ChEBI" id="CHEBI:456216"/>
        <dbReference type="EC" id="2.7.11.17"/>
    </reaction>
</comment>
<organism evidence="16 17">
    <name type="scientific">Salmo trutta</name>
    <name type="common">Brown trout</name>
    <dbReference type="NCBI Taxonomy" id="8032"/>
    <lineage>
        <taxon>Eukaryota</taxon>
        <taxon>Metazoa</taxon>
        <taxon>Chordata</taxon>
        <taxon>Craniata</taxon>
        <taxon>Vertebrata</taxon>
        <taxon>Euteleostomi</taxon>
        <taxon>Actinopterygii</taxon>
        <taxon>Neopterygii</taxon>
        <taxon>Teleostei</taxon>
        <taxon>Protacanthopterygii</taxon>
        <taxon>Salmoniformes</taxon>
        <taxon>Salmonidae</taxon>
        <taxon>Salmoninae</taxon>
        <taxon>Salmo</taxon>
    </lineage>
</organism>
<evidence type="ECO:0000256" key="9">
    <source>
        <dbReference type="ARBA" id="ARBA00022860"/>
    </source>
</evidence>
<protein>
    <recommendedName>
        <fullName evidence="2">calcium/calmodulin-dependent protein kinase</fullName>
        <ecNumber evidence="2">2.7.11.17</ecNumber>
    </recommendedName>
</protein>
<keyword evidence="5" id="KW-0808">Transferase</keyword>
<comment type="function">
    <text evidence="12">CaM-kinase II (CAMK2) is a prominent kinase in the central nervous system.</text>
</comment>
<comment type="similarity">
    <text evidence="1">Belongs to the protein kinase superfamily. CAMK Ser/Thr protein kinase family. CaMK subfamily.</text>
</comment>
<dbReference type="PROSITE" id="PS00108">
    <property type="entry name" value="PROTEIN_KINASE_ST"/>
    <property type="match status" value="1"/>
</dbReference>
<dbReference type="Pfam" id="PF08332">
    <property type="entry name" value="CaMKII_AD"/>
    <property type="match status" value="1"/>
</dbReference>
<dbReference type="FunFam" id="3.10.450.50:FF:000001">
    <property type="entry name" value="calcium/calmodulin-dependent protein kinase type II subunit gamma isoform X1"/>
    <property type="match status" value="1"/>
</dbReference>
<keyword evidence="8 14" id="KW-0067">ATP-binding</keyword>
<evidence type="ECO:0000256" key="2">
    <source>
        <dbReference type="ARBA" id="ARBA00012434"/>
    </source>
</evidence>
<evidence type="ECO:0000256" key="5">
    <source>
        <dbReference type="ARBA" id="ARBA00022679"/>
    </source>
</evidence>
<evidence type="ECO:0000256" key="13">
    <source>
        <dbReference type="ARBA" id="ARBA00064333"/>
    </source>
</evidence>
<dbReference type="Gene3D" id="3.30.200.20">
    <property type="entry name" value="Phosphorylase Kinase, domain 1"/>
    <property type="match status" value="1"/>
</dbReference>
<dbReference type="PROSITE" id="PS50011">
    <property type="entry name" value="PROTEIN_KINASE_DOM"/>
    <property type="match status" value="1"/>
</dbReference>
<evidence type="ECO:0000256" key="10">
    <source>
        <dbReference type="ARBA" id="ARBA00047307"/>
    </source>
</evidence>
<reference evidence="16" key="2">
    <citation type="submission" date="2025-09" db="UniProtKB">
        <authorList>
            <consortium name="Ensembl"/>
        </authorList>
    </citation>
    <scope>IDENTIFICATION</scope>
</reference>
<comment type="subunit">
    <text evidence="13">CAMK2 is composed of four different chains: alpha, beta, gamma, and delta. The different isoforms assemble into homo- or heteromultimeric holoenzymes composed of 8 to 12 subunits.</text>
</comment>
<evidence type="ECO:0000256" key="7">
    <source>
        <dbReference type="ARBA" id="ARBA00022777"/>
    </source>
</evidence>
<dbReference type="AlphaFoldDB" id="A0A674B8Y0"/>
<dbReference type="Gene3D" id="1.10.510.10">
    <property type="entry name" value="Transferase(Phosphotransferase) domain 1"/>
    <property type="match status" value="1"/>
</dbReference>
<dbReference type="InterPro" id="IPR011009">
    <property type="entry name" value="Kinase-like_dom_sf"/>
</dbReference>
<name>A0A674B8Y0_SALTR</name>
<dbReference type="Pfam" id="PF00069">
    <property type="entry name" value="Pkinase"/>
    <property type="match status" value="1"/>
</dbReference>
<dbReference type="FunFam" id="3.30.200.20:FF:000002">
    <property type="entry name" value="Calcium/calmodulin-dependent protein kinase type II subunit delta isoform 2"/>
    <property type="match status" value="1"/>
</dbReference>
<dbReference type="Proteomes" id="UP000472277">
    <property type="component" value="Chromosome 5"/>
</dbReference>
<dbReference type="GO" id="GO:0005524">
    <property type="term" value="F:ATP binding"/>
    <property type="evidence" value="ECO:0007669"/>
    <property type="project" value="UniProtKB-UniRule"/>
</dbReference>
<dbReference type="Gene3D" id="6.10.140.620">
    <property type="match status" value="1"/>
</dbReference>
<keyword evidence="3" id="KW-0723">Serine/threonine-protein kinase</keyword>
<proteinExistence type="inferred from homology"/>
<accession>A0A674B8Y0</accession>
<evidence type="ECO:0000313" key="17">
    <source>
        <dbReference type="Proteomes" id="UP000472277"/>
    </source>
</evidence>
<dbReference type="GO" id="GO:0043226">
    <property type="term" value="C:organelle"/>
    <property type="evidence" value="ECO:0007669"/>
    <property type="project" value="UniProtKB-ARBA"/>
</dbReference>
<dbReference type="InterPro" id="IPR008271">
    <property type="entry name" value="Ser/Thr_kinase_AS"/>
</dbReference>
<evidence type="ECO:0000256" key="1">
    <source>
        <dbReference type="ARBA" id="ARBA00005354"/>
    </source>
</evidence>
<dbReference type="InterPro" id="IPR032710">
    <property type="entry name" value="NTF2-like_dom_sf"/>
</dbReference>
<evidence type="ECO:0000256" key="11">
    <source>
        <dbReference type="ARBA" id="ARBA00047430"/>
    </source>
</evidence>
<evidence type="ECO:0000256" key="6">
    <source>
        <dbReference type="ARBA" id="ARBA00022741"/>
    </source>
</evidence>
<evidence type="ECO:0000256" key="14">
    <source>
        <dbReference type="PROSITE-ProRule" id="PRU10141"/>
    </source>
</evidence>
<dbReference type="GO" id="GO:0004683">
    <property type="term" value="F:calcium/calmodulin-dependent protein kinase activity"/>
    <property type="evidence" value="ECO:0007669"/>
    <property type="project" value="UniProtKB-EC"/>
</dbReference>
<comment type="catalytic activity">
    <reaction evidence="11">
        <text>L-seryl-[protein] + ATP = O-phospho-L-seryl-[protein] + ADP + H(+)</text>
        <dbReference type="Rhea" id="RHEA:17989"/>
        <dbReference type="Rhea" id="RHEA-COMP:9863"/>
        <dbReference type="Rhea" id="RHEA-COMP:11604"/>
        <dbReference type="ChEBI" id="CHEBI:15378"/>
        <dbReference type="ChEBI" id="CHEBI:29999"/>
        <dbReference type="ChEBI" id="CHEBI:30616"/>
        <dbReference type="ChEBI" id="CHEBI:83421"/>
        <dbReference type="ChEBI" id="CHEBI:456216"/>
        <dbReference type="EC" id="2.7.11.17"/>
    </reaction>
</comment>
<dbReference type="SUPFAM" id="SSF56112">
    <property type="entry name" value="Protein kinase-like (PK-like)"/>
    <property type="match status" value="1"/>
</dbReference>
<evidence type="ECO:0000256" key="8">
    <source>
        <dbReference type="ARBA" id="ARBA00022840"/>
    </source>
</evidence>
<gene>
    <name evidence="16" type="primary">camk2g2</name>
</gene>